<feature type="compositionally biased region" description="Low complexity" evidence="5">
    <location>
        <begin position="554"/>
        <end position="570"/>
    </location>
</feature>
<dbReference type="GO" id="GO:0008270">
    <property type="term" value="F:zinc ion binding"/>
    <property type="evidence" value="ECO:0007669"/>
    <property type="project" value="UniProtKB-KW"/>
</dbReference>
<evidence type="ECO:0000313" key="8">
    <source>
        <dbReference type="Proteomes" id="UP000678499"/>
    </source>
</evidence>
<accession>A0A7R9BPF1</accession>
<evidence type="ECO:0000256" key="1">
    <source>
        <dbReference type="ARBA" id="ARBA00022723"/>
    </source>
</evidence>
<feature type="compositionally biased region" description="Low complexity" evidence="5">
    <location>
        <begin position="308"/>
        <end position="319"/>
    </location>
</feature>
<keyword evidence="1" id="KW-0479">Metal-binding</keyword>
<gene>
    <name evidence="7" type="ORF">NMOB1V02_LOCUS6776</name>
</gene>
<feature type="region of interest" description="Disordered" evidence="5">
    <location>
        <begin position="641"/>
        <end position="672"/>
    </location>
</feature>
<feature type="region of interest" description="Disordered" evidence="5">
    <location>
        <begin position="456"/>
        <end position="490"/>
    </location>
</feature>
<dbReference type="Proteomes" id="UP000678499">
    <property type="component" value="Unassembled WGS sequence"/>
</dbReference>
<evidence type="ECO:0000259" key="6">
    <source>
        <dbReference type="PROSITE" id="PS50865"/>
    </source>
</evidence>
<name>A0A7R9BPF1_9CRUS</name>
<feature type="compositionally biased region" description="Basic residues" evidence="5">
    <location>
        <begin position="805"/>
        <end position="815"/>
    </location>
</feature>
<feature type="compositionally biased region" description="Low complexity" evidence="5">
    <location>
        <begin position="160"/>
        <end position="172"/>
    </location>
</feature>
<feature type="compositionally biased region" description="Basic residues" evidence="5">
    <location>
        <begin position="881"/>
        <end position="900"/>
    </location>
</feature>
<reference evidence="7" key="1">
    <citation type="submission" date="2020-11" db="EMBL/GenBank/DDBJ databases">
        <authorList>
            <person name="Tran Van P."/>
        </authorList>
    </citation>
    <scope>NUCLEOTIDE SEQUENCE</scope>
</reference>
<evidence type="ECO:0000256" key="2">
    <source>
        <dbReference type="ARBA" id="ARBA00022771"/>
    </source>
</evidence>
<evidence type="ECO:0000256" key="4">
    <source>
        <dbReference type="PROSITE-ProRule" id="PRU00134"/>
    </source>
</evidence>
<feature type="domain" description="MYND-type" evidence="6">
    <location>
        <begin position="682"/>
        <end position="722"/>
    </location>
</feature>
<evidence type="ECO:0000313" key="7">
    <source>
        <dbReference type="EMBL" id="CAD7279093.1"/>
    </source>
</evidence>
<keyword evidence="3" id="KW-0862">Zinc</keyword>
<evidence type="ECO:0000256" key="5">
    <source>
        <dbReference type="SAM" id="MobiDB-lite"/>
    </source>
</evidence>
<protein>
    <recommendedName>
        <fullName evidence="6">MYND-type domain-containing protein</fullName>
    </recommendedName>
</protein>
<dbReference type="EMBL" id="CAJPEX010001475">
    <property type="protein sequence ID" value="CAG0919245.1"/>
    <property type="molecule type" value="Genomic_DNA"/>
</dbReference>
<evidence type="ECO:0000256" key="3">
    <source>
        <dbReference type="ARBA" id="ARBA00022833"/>
    </source>
</evidence>
<feature type="region of interest" description="Disordered" evidence="5">
    <location>
        <begin position="713"/>
        <end position="753"/>
    </location>
</feature>
<dbReference type="AlphaFoldDB" id="A0A7R9BPF1"/>
<feature type="compositionally biased region" description="Polar residues" evidence="5">
    <location>
        <begin position="539"/>
        <end position="553"/>
    </location>
</feature>
<keyword evidence="8" id="KW-1185">Reference proteome</keyword>
<keyword evidence="2 4" id="KW-0863">Zinc-finger</keyword>
<proteinExistence type="predicted"/>
<feature type="region of interest" description="Disordered" evidence="5">
    <location>
        <begin position="781"/>
        <end position="834"/>
    </location>
</feature>
<feature type="region of interest" description="Disordered" evidence="5">
    <location>
        <begin position="870"/>
        <end position="918"/>
    </location>
</feature>
<feature type="region of interest" description="Disordered" evidence="5">
    <location>
        <begin position="539"/>
        <end position="570"/>
    </location>
</feature>
<dbReference type="InterPro" id="IPR002893">
    <property type="entry name" value="Znf_MYND"/>
</dbReference>
<sequence>MVPGMDCCKRGCRLGKTLVEVGYGGGERPGGFGMPWPGRVASRSSKAIPPFSSTAAFTADKVAANVAAVDENGRIALDDLEATFGMNATSILRSIRLFHGIPAIESFLRLPNLLMTTDWVDKLLRISTWNRHLRRFYGVDWTMADIRLMDWGSGRPGVAEHGAGAGVEAASQHQHHHHHQRPVNYNDVAAAAGFVQYATRSTNAEQNLWENQQGFFGFPPNRFGHPRVSMSIPGSVGPRPAAALGIRGPQNGLQGLQPNFPSFAYVTNQESAAHAMRASYYQSTAPIRNQNLSSQPIPMPNETHHQHQPQPGTHPCQPTSSSHHPGPANTHPFRFFPTESVGHGARPGPEHSAQQFCNPNPRRDPGVGSAAGENVPMMHQVPFQISPSAAAASSGRHESRVFEPVVADTVPDFQSHGALGLRQQATGVPVSQAESGMNSLSNTSTFLTCGGSVLSHSAKPAHQQQPQALGNRQMQPTSLPASMTGVGSAPRDLRIPEISAQDPQSAPNARSVSSGLIASPIRTSTHWTSEQENLQALFSGNGDTATSSSSTHDQGSGNPSEEPSPASSATSSQQQQRALCKVCSKPSTCACESCLEVAYCSETCQQSAANARSVSSGLIASPIRTSTHWTSEQENLQALFSGNGDTATSSSSSTHNQGSGNPSEEPSPASATSSQQQQRALCKVCSKPSTCACESCLEVAYCSETCQRRDGVVGKRGTKRKCIHPLSKPQSHGEKAAKTDNPPPPAAAADDSTENDVELLKVVFNNVENLRFETNLVGLVSPKPEVDDENHPKVQQKAATEARRSGGRPRGKKAQQKPVSSRPKKQIRRSTGAEALKEFQEEQEAALLQRLIIDSESRRRMTFHTAALQEHREPLPLATKAKGKRKAPSSRGRMKRGKPRKGSDPLFTEQDTPSDPLLVCSPADVDDQSFMKSYDFVNLGWRTQWHIPELNFPVAGR</sequence>
<dbReference type="EMBL" id="OA883512">
    <property type="protein sequence ID" value="CAD7279093.1"/>
    <property type="molecule type" value="Genomic_DNA"/>
</dbReference>
<feature type="region of interest" description="Disordered" evidence="5">
    <location>
        <begin position="160"/>
        <end position="180"/>
    </location>
</feature>
<organism evidence="7">
    <name type="scientific">Notodromas monacha</name>
    <dbReference type="NCBI Taxonomy" id="399045"/>
    <lineage>
        <taxon>Eukaryota</taxon>
        <taxon>Metazoa</taxon>
        <taxon>Ecdysozoa</taxon>
        <taxon>Arthropoda</taxon>
        <taxon>Crustacea</taxon>
        <taxon>Oligostraca</taxon>
        <taxon>Ostracoda</taxon>
        <taxon>Podocopa</taxon>
        <taxon>Podocopida</taxon>
        <taxon>Cypridocopina</taxon>
        <taxon>Cypridoidea</taxon>
        <taxon>Cyprididae</taxon>
        <taxon>Notodromas</taxon>
    </lineage>
</organism>
<dbReference type="PROSITE" id="PS50865">
    <property type="entry name" value="ZF_MYND_2"/>
    <property type="match status" value="1"/>
</dbReference>
<feature type="region of interest" description="Disordered" evidence="5">
    <location>
        <begin position="290"/>
        <end position="371"/>
    </location>
</feature>
<feature type="compositionally biased region" description="Polar residues" evidence="5">
    <location>
        <begin position="462"/>
        <end position="481"/>
    </location>
</feature>